<evidence type="ECO:0000256" key="2">
    <source>
        <dbReference type="SAM" id="SignalP"/>
    </source>
</evidence>
<protein>
    <recommendedName>
        <fullName evidence="5">CARDB domain-containing protein</fullName>
    </recommendedName>
</protein>
<organism evidence="3 4">
    <name type="scientific">Candidatus Kaiserbacteria bacterium CG10_big_fil_rev_8_21_14_0_10_44_10</name>
    <dbReference type="NCBI Taxonomy" id="1974606"/>
    <lineage>
        <taxon>Bacteria</taxon>
        <taxon>Candidatus Kaiseribacteriota</taxon>
    </lineage>
</organism>
<dbReference type="Proteomes" id="UP000229612">
    <property type="component" value="Unassembled WGS sequence"/>
</dbReference>
<keyword evidence="1" id="KW-1133">Transmembrane helix</keyword>
<feature type="transmembrane region" description="Helical" evidence="1">
    <location>
        <begin position="255"/>
        <end position="272"/>
    </location>
</feature>
<evidence type="ECO:0000256" key="1">
    <source>
        <dbReference type="SAM" id="Phobius"/>
    </source>
</evidence>
<dbReference type="EMBL" id="PFBG01000013">
    <property type="protein sequence ID" value="PIR86017.1"/>
    <property type="molecule type" value="Genomic_DNA"/>
</dbReference>
<accession>A0A2H0UHY6</accession>
<feature type="transmembrane region" description="Helical" evidence="1">
    <location>
        <begin position="284"/>
        <end position="304"/>
    </location>
</feature>
<feature type="transmembrane region" description="Helical" evidence="1">
    <location>
        <begin position="310"/>
        <end position="327"/>
    </location>
</feature>
<keyword evidence="1" id="KW-0812">Transmembrane</keyword>
<keyword evidence="1" id="KW-0472">Membrane</keyword>
<sequence>MKTLTMVKFKILLLAAIAVVVPVFADAQVVSGNLEVTFQNAPLFSESSVVPGTVVARTVTVKNLGSDTEAIYTSLQNSSSTGLSDFMELSINDGGGTVHLATTTFSTLFSASPIALGSIVGGDTRIYAYVASLPSGVSGAYAGTSMSFDLVVGFEGGASISDGGSGGGGGGGGGNDDDPTPLIAGASTSTQQFWDGIVSRLNDLAERSLGAVLGASGAGATTTGEEIIDENEIEGDENVFDGGNKDSWSDLLCEYIWLFVIIWLIVSAVAYYSRNSFDEANIMFVTQVCFASIAIIFLLSTLFFGVPCSLWPSLIVAVGSIIGSFISNDVGYE</sequence>
<evidence type="ECO:0008006" key="5">
    <source>
        <dbReference type="Google" id="ProtNLM"/>
    </source>
</evidence>
<gene>
    <name evidence="3" type="ORF">COU14_01225</name>
</gene>
<feature type="chain" id="PRO_5013930629" description="CARDB domain-containing protein" evidence="2">
    <location>
        <begin position="26"/>
        <end position="333"/>
    </location>
</feature>
<feature type="signal peptide" evidence="2">
    <location>
        <begin position="1"/>
        <end position="25"/>
    </location>
</feature>
<proteinExistence type="predicted"/>
<dbReference type="AlphaFoldDB" id="A0A2H0UHY6"/>
<comment type="caution">
    <text evidence="3">The sequence shown here is derived from an EMBL/GenBank/DDBJ whole genome shotgun (WGS) entry which is preliminary data.</text>
</comment>
<name>A0A2H0UHY6_9BACT</name>
<evidence type="ECO:0000313" key="3">
    <source>
        <dbReference type="EMBL" id="PIR86017.1"/>
    </source>
</evidence>
<evidence type="ECO:0000313" key="4">
    <source>
        <dbReference type="Proteomes" id="UP000229612"/>
    </source>
</evidence>
<keyword evidence="2" id="KW-0732">Signal</keyword>
<reference evidence="4" key="1">
    <citation type="submission" date="2017-09" db="EMBL/GenBank/DDBJ databases">
        <title>Depth-based differentiation of microbial function through sediment-hosted aquifers and enrichment of novel symbionts in the deep terrestrial subsurface.</title>
        <authorList>
            <person name="Probst A.J."/>
            <person name="Ladd B."/>
            <person name="Jarett J.K."/>
            <person name="Geller-Mcgrath D.E."/>
            <person name="Sieber C.M.K."/>
            <person name="Emerson J.B."/>
            <person name="Anantharaman K."/>
            <person name="Thomas B.C."/>
            <person name="Malmstrom R."/>
            <person name="Stieglmeier M."/>
            <person name="Klingl A."/>
            <person name="Woyke T."/>
            <person name="Ryan C.M."/>
            <person name="Banfield J.F."/>
        </authorList>
    </citation>
    <scope>NUCLEOTIDE SEQUENCE [LARGE SCALE GENOMIC DNA]</scope>
</reference>